<keyword evidence="1" id="KW-0472">Membrane</keyword>
<dbReference type="PANTHER" id="PTHR23017">
    <property type="entry name" value="SERPENTINE RECEPTOR, CLASS X"/>
    <property type="match status" value="1"/>
</dbReference>
<reference evidence="4" key="1">
    <citation type="submission" date="2022-11" db="UniProtKB">
        <authorList>
            <consortium name="WormBaseParasite"/>
        </authorList>
    </citation>
    <scope>IDENTIFICATION</scope>
</reference>
<organism evidence="3 4">
    <name type="scientific">Acrobeloides nanus</name>
    <dbReference type="NCBI Taxonomy" id="290746"/>
    <lineage>
        <taxon>Eukaryota</taxon>
        <taxon>Metazoa</taxon>
        <taxon>Ecdysozoa</taxon>
        <taxon>Nematoda</taxon>
        <taxon>Chromadorea</taxon>
        <taxon>Rhabditida</taxon>
        <taxon>Tylenchina</taxon>
        <taxon>Cephalobomorpha</taxon>
        <taxon>Cephaloboidea</taxon>
        <taxon>Cephalobidae</taxon>
        <taxon>Acrobeloides</taxon>
    </lineage>
</organism>
<dbReference type="PANTHER" id="PTHR23017:SF3">
    <property type="entry name" value="G-PROTEIN COUPLED RECEPTORS FAMILY 1 PROFILE DOMAIN-CONTAINING PROTEIN"/>
    <property type="match status" value="1"/>
</dbReference>
<dbReference type="Pfam" id="PF10328">
    <property type="entry name" value="7TM_GPCR_Srx"/>
    <property type="match status" value="1"/>
</dbReference>
<dbReference type="Proteomes" id="UP000887540">
    <property type="component" value="Unplaced"/>
</dbReference>
<evidence type="ECO:0000259" key="2">
    <source>
        <dbReference type="Pfam" id="PF10328"/>
    </source>
</evidence>
<dbReference type="InterPro" id="IPR019430">
    <property type="entry name" value="7TM_GPCR_serpentine_rcpt_Srx"/>
</dbReference>
<evidence type="ECO:0000313" key="4">
    <source>
        <dbReference type="WBParaSite" id="ACRNAN_scaffold5213.g30809.t1"/>
    </source>
</evidence>
<protein>
    <submittedName>
        <fullName evidence="4">7TM GPCR serpentine receptor class x (Srx) domain-containing protein</fullName>
    </submittedName>
</protein>
<feature type="domain" description="7TM GPCR serpentine receptor class x (Srx)" evidence="2">
    <location>
        <begin position="57"/>
        <end position="106"/>
    </location>
</feature>
<evidence type="ECO:0000313" key="3">
    <source>
        <dbReference type="Proteomes" id="UP000887540"/>
    </source>
</evidence>
<name>A0A914E3R5_9BILA</name>
<proteinExistence type="predicted"/>
<evidence type="ECO:0000256" key="1">
    <source>
        <dbReference type="SAM" id="Phobius"/>
    </source>
</evidence>
<feature type="transmembrane region" description="Helical" evidence="1">
    <location>
        <begin position="47"/>
        <end position="74"/>
    </location>
</feature>
<accession>A0A914E3R5</accession>
<keyword evidence="3" id="KW-1185">Reference proteome</keyword>
<dbReference type="WBParaSite" id="ACRNAN_scaffold5213.g30809.t1">
    <property type="protein sequence ID" value="ACRNAN_scaffold5213.g30809.t1"/>
    <property type="gene ID" value="ACRNAN_scaffold5213.g30809"/>
</dbReference>
<feature type="transmembrane region" description="Helical" evidence="1">
    <location>
        <begin position="6"/>
        <end position="26"/>
    </location>
</feature>
<keyword evidence="1" id="KW-0812">Transmembrane</keyword>
<dbReference type="AlphaFoldDB" id="A0A914E3R5"/>
<sequence>MSNAIASIGINIIFGLWLGPLSIFYIRGFPDYLDHKIGQMTIFFYYINVYTHVSKATCVAGISDMIMLTFGYAISPHMDIKWGNFLTTTMEWQLYHTADGIIMSIFATKWFHKRMPKQQQPSVKTTTNTPKNEIPNRIFAFNNNTQSLNSRK</sequence>
<keyword evidence="1" id="KW-1133">Transmembrane helix</keyword>